<keyword evidence="11" id="KW-1185">Reference proteome</keyword>
<comment type="catalytic activity">
    <reaction evidence="8">
        <text>L-tyrosyl-[protein] + ATP = O-phospho-L-tyrosyl-[protein] + ADP + H(+)</text>
        <dbReference type="Rhea" id="RHEA:10596"/>
        <dbReference type="Rhea" id="RHEA-COMP:10136"/>
        <dbReference type="Rhea" id="RHEA-COMP:20101"/>
        <dbReference type="ChEBI" id="CHEBI:15378"/>
        <dbReference type="ChEBI" id="CHEBI:30616"/>
        <dbReference type="ChEBI" id="CHEBI:46858"/>
        <dbReference type="ChEBI" id="CHEBI:61978"/>
        <dbReference type="ChEBI" id="CHEBI:456216"/>
        <dbReference type="EC" id="2.7.10.2"/>
    </reaction>
</comment>
<dbReference type="InterPro" id="IPR050445">
    <property type="entry name" value="Bact_polysacc_biosynth/exp"/>
</dbReference>
<dbReference type="Pfam" id="PF13614">
    <property type="entry name" value="AAA_31"/>
    <property type="match status" value="1"/>
</dbReference>
<organism evidence="10 11">
    <name type="scientific">Methylocaldum marinum</name>
    <dbReference type="NCBI Taxonomy" id="1432792"/>
    <lineage>
        <taxon>Bacteria</taxon>
        <taxon>Pseudomonadati</taxon>
        <taxon>Pseudomonadota</taxon>
        <taxon>Gammaproteobacteria</taxon>
        <taxon>Methylococcales</taxon>
        <taxon>Methylococcaceae</taxon>
        <taxon>Methylocaldum</taxon>
    </lineage>
</organism>
<keyword evidence="5 10" id="KW-0418">Kinase</keyword>
<keyword evidence="4" id="KW-0547">Nucleotide-binding</keyword>
<dbReference type="AlphaFoldDB" id="A0A286P428"/>
<dbReference type="Proteomes" id="UP000266313">
    <property type="component" value="Chromosome"/>
</dbReference>
<dbReference type="CDD" id="cd05387">
    <property type="entry name" value="BY-kinase"/>
    <property type="match status" value="1"/>
</dbReference>
<dbReference type="InterPro" id="IPR027417">
    <property type="entry name" value="P-loop_NTPase"/>
</dbReference>
<dbReference type="EC" id="2.7.10.2" evidence="2"/>
<dbReference type="PANTHER" id="PTHR32309:SF13">
    <property type="entry name" value="FERRIC ENTEROBACTIN TRANSPORT PROTEIN FEPE"/>
    <property type="match status" value="1"/>
</dbReference>
<dbReference type="InterPro" id="IPR005702">
    <property type="entry name" value="Wzc-like_C"/>
</dbReference>
<dbReference type="EMBL" id="AP017928">
    <property type="protein sequence ID" value="BBA32400.1"/>
    <property type="molecule type" value="Genomic_DNA"/>
</dbReference>
<evidence type="ECO:0000256" key="2">
    <source>
        <dbReference type="ARBA" id="ARBA00011903"/>
    </source>
</evidence>
<proteinExistence type="inferred from homology"/>
<keyword evidence="7 10" id="KW-0829">Tyrosine-protein kinase</keyword>
<evidence type="ECO:0000256" key="4">
    <source>
        <dbReference type="ARBA" id="ARBA00022741"/>
    </source>
</evidence>
<evidence type="ECO:0000256" key="8">
    <source>
        <dbReference type="ARBA" id="ARBA00051245"/>
    </source>
</evidence>
<sequence length="305" mass="33178">MSIIEKALDKALQFEQSSTPNKADQQHGTKEAIHVEAPETPVQEPAAKGAETRKILSIDWTSLKAKGMLGHELAYSQLAEEYRLIKRPLLMNAFPDGDNGIERGNLVLVTSSIPGEGKTFTAVNLALSIAMERDKTVLLVDADVAKPSIAKLLGLPAQKGLIDLLQDKSIRFSDVLIKTDIPNLTLLPAGSLDRHSTELLASDAMKGLAKELSARYPDRMVIFDSPPLLAATQGQVLAMLVGQVILVIEADSTPQYIVKESISKLENCEIVGCVLNKTKKGFGFKYYGYGYGYGYGNYGLQKPET</sequence>
<dbReference type="GO" id="GO:0005886">
    <property type="term" value="C:plasma membrane"/>
    <property type="evidence" value="ECO:0007669"/>
    <property type="project" value="TreeGrafter"/>
</dbReference>
<comment type="similarity">
    <text evidence="1">Belongs to the CpsD/CapB family.</text>
</comment>
<dbReference type="InterPro" id="IPR025669">
    <property type="entry name" value="AAA_dom"/>
</dbReference>
<dbReference type="PANTHER" id="PTHR32309">
    <property type="entry name" value="TYROSINE-PROTEIN KINASE"/>
    <property type="match status" value="1"/>
</dbReference>
<gene>
    <name evidence="10" type="ORF">sS8_0434</name>
</gene>
<evidence type="ECO:0000256" key="6">
    <source>
        <dbReference type="ARBA" id="ARBA00022840"/>
    </source>
</evidence>
<keyword evidence="3" id="KW-0808">Transferase</keyword>
<dbReference type="KEGG" id="mmai:sS8_0434"/>
<reference evidence="10 11" key="1">
    <citation type="submission" date="2016-12" db="EMBL/GenBank/DDBJ databases">
        <title>Genome sequencing of Methylocaldum marinum.</title>
        <authorList>
            <person name="Takeuchi M."/>
            <person name="Kamagata Y."/>
            <person name="Hiraoka S."/>
            <person name="Oshima K."/>
            <person name="Hattori M."/>
            <person name="Iwasaki W."/>
        </authorList>
    </citation>
    <scope>NUCLEOTIDE SEQUENCE [LARGE SCALE GENOMIC DNA]</scope>
    <source>
        <strain evidence="10 11">S8</strain>
    </source>
</reference>
<protein>
    <recommendedName>
        <fullName evidence="2">non-specific protein-tyrosine kinase</fullName>
        <ecNumber evidence="2">2.7.10.2</ecNumber>
    </recommendedName>
</protein>
<dbReference type="GO" id="GO:0004713">
    <property type="term" value="F:protein tyrosine kinase activity"/>
    <property type="evidence" value="ECO:0007669"/>
    <property type="project" value="UniProtKB-KW"/>
</dbReference>
<evidence type="ECO:0000313" key="11">
    <source>
        <dbReference type="Proteomes" id="UP000266313"/>
    </source>
</evidence>
<accession>A0A286P428</accession>
<evidence type="ECO:0000259" key="9">
    <source>
        <dbReference type="Pfam" id="PF13614"/>
    </source>
</evidence>
<evidence type="ECO:0000256" key="5">
    <source>
        <dbReference type="ARBA" id="ARBA00022777"/>
    </source>
</evidence>
<dbReference type="RefSeq" id="WP_119628204.1">
    <property type="nucleotide sequence ID" value="NZ_AP017928.1"/>
</dbReference>
<evidence type="ECO:0000256" key="7">
    <source>
        <dbReference type="ARBA" id="ARBA00023137"/>
    </source>
</evidence>
<evidence type="ECO:0000256" key="1">
    <source>
        <dbReference type="ARBA" id="ARBA00007316"/>
    </source>
</evidence>
<evidence type="ECO:0000313" key="10">
    <source>
        <dbReference type="EMBL" id="BBA32400.1"/>
    </source>
</evidence>
<dbReference type="NCBIfam" id="TIGR03018">
    <property type="entry name" value="pepcterm_TyrKin"/>
    <property type="match status" value="1"/>
</dbReference>
<name>A0A286P428_9GAMM</name>
<feature type="domain" description="AAA" evidence="9">
    <location>
        <begin position="115"/>
        <end position="249"/>
    </location>
</feature>
<dbReference type="OrthoDB" id="9775724at2"/>
<evidence type="ECO:0000256" key="3">
    <source>
        <dbReference type="ARBA" id="ARBA00022679"/>
    </source>
</evidence>
<dbReference type="SUPFAM" id="SSF52540">
    <property type="entry name" value="P-loop containing nucleoside triphosphate hydrolases"/>
    <property type="match status" value="1"/>
</dbReference>
<keyword evidence="6" id="KW-0067">ATP-binding</keyword>
<dbReference type="Gene3D" id="3.40.50.300">
    <property type="entry name" value="P-loop containing nucleotide triphosphate hydrolases"/>
    <property type="match status" value="1"/>
</dbReference>